<evidence type="ECO:0000313" key="2">
    <source>
        <dbReference type="Proteomes" id="UP000626244"/>
    </source>
</evidence>
<dbReference type="AlphaFoldDB" id="A0A8J3ALQ5"/>
<gene>
    <name evidence="1" type="ORF">GCM10007380_30720</name>
</gene>
<keyword evidence="2" id="KW-1185">Reference proteome</keyword>
<name>A0A8J3ALQ5_9BACI</name>
<evidence type="ECO:0000313" key="1">
    <source>
        <dbReference type="EMBL" id="GGI15989.1"/>
    </source>
</evidence>
<dbReference type="Proteomes" id="UP000626244">
    <property type="component" value="Unassembled WGS sequence"/>
</dbReference>
<protein>
    <submittedName>
        <fullName evidence="1">Uncharacterized protein</fullName>
    </submittedName>
</protein>
<organism evidence="1 2">
    <name type="scientific">Gottfriedia solisilvae</name>
    <dbReference type="NCBI Taxonomy" id="1516104"/>
    <lineage>
        <taxon>Bacteria</taxon>
        <taxon>Bacillati</taxon>
        <taxon>Bacillota</taxon>
        <taxon>Bacilli</taxon>
        <taxon>Bacillales</taxon>
        <taxon>Bacillaceae</taxon>
        <taxon>Gottfriedia</taxon>
    </lineage>
</organism>
<sequence length="45" mass="5357">MLNLSAHVSRKVFLFFKTKKVISYKKLKRELLECLRGEIMNDSNK</sequence>
<dbReference type="EMBL" id="BMHB01000002">
    <property type="protein sequence ID" value="GGI15989.1"/>
    <property type="molecule type" value="Genomic_DNA"/>
</dbReference>
<accession>A0A8J3ALQ5</accession>
<proteinExistence type="predicted"/>
<reference evidence="2" key="1">
    <citation type="journal article" date="2019" name="Int. J. Syst. Evol. Microbiol.">
        <title>The Global Catalogue of Microorganisms (GCM) 10K type strain sequencing project: providing services to taxonomists for standard genome sequencing and annotation.</title>
        <authorList>
            <consortium name="The Broad Institute Genomics Platform"/>
            <consortium name="The Broad Institute Genome Sequencing Center for Infectious Disease"/>
            <person name="Wu L."/>
            <person name="Ma J."/>
        </authorList>
    </citation>
    <scope>NUCLEOTIDE SEQUENCE [LARGE SCALE GENOMIC DNA]</scope>
    <source>
        <strain evidence="2">CGMCC 1.14993</strain>
    </source>
</reference>
<comment type="caution">
    <text evidence="1">The sequence shown here is derived from an EMBL/GenBank/DDBJ whole genome shotgun (WGS) entry which is preliminary data.</text>
</comment>